<dbReference type="PANTHER" id="PTHR24339:SF28">
    <property type="entry name" value="E5-RELATED"/>
    <property type="match status" value="1"/>
</dbReference>
<accession>A0A8J9UPH8</accession>
<dbReference type="InterPro" id="IPR009057">
    <property type="entry name" value="Homeodomain-like_sf"/>
</dbReference>
<dbReference type="Proteomes" id="UP000838878">
    <property type="component" value="Chromosome 4"/>
</dbReference>
<keyword evidence="3 5" id="KW-0371">Homeobox</keyword>
<evidence type="ECO:0000313" key="8">
    <source>
        <dbReference type="EMBL" id="CAH0723813.1"/>
    </source>
</evidence>
<dbReference type="SMART" id="SM00389">
    <property type="entry name" value="HOX"/>
    <property type="match status" value="1"/>
</dbReference>
<dbReference type="Pfam" id="PF00046">
    <property type="entry name" value="Homeodomain"/>
    <property type="match status" value="1"/>
</dbReference>
<evidence type="ECO:0000259" key="7">
    <source>
        <dbReference type="PROSITE" id="PS50071"/>
    </source>
</evidence>
<evidence type="ECO:0000256" key="4">
    <source>
        <dbReference type="ARBA" id="ARBA00023242"/>
    </source>
</evidence>
<organism evidence="8 9">
    <name type="scientific">Brenthis ino</name>
    <name type="common">lesser marbled fritillary</name>
    <dbReference type="NCBI Taxonomy" id="405034"/>
    <lineage>
        <taxon>Eukaryota</taxon>
        <taxon>Metazoa</taxon>
        <taxon>Ecdysozoa</taxon>
        <taxon>Arthropoda</taxon>
        <taxon>Hexapoda</taxon>
        <taxon>Insecta</taxon>
        <taxon>Pterygota</taxon>
        <taxon>Neoptera</taxon>
        <taxon>Endopterygota</taxon>
        <taxon>Lepidoptera</taxon>
        <taxon>Glossata</taxon>
        <taxon>Ditrysia</taxon>
        <taxon>Papilionoidea</taxon>
        <taxon>Nymphalidae</taxon>
        <taxon>Heliconiinae</taxon>
        <taxon>Argynnini</taxon>
        <taxon>Brenthis</taxon>
    </lineage>
</organism>
<comment type="subcellular location">
    <subcellularLocation>
        <location evidence="1 5 6">Nucleus</location>
    </subcellularLocation>
</comment>
<dbReference type="AlphaFoldDB" id="A0A8J9UPH8"/>
<sequence>MYACGVNNSEILSSDFWLNSVMYSESTENNTLTFNHENNLKEFSSCHVNSNGRIKYIMNKENSKMNFERCIVKYNADQHCLSLREISNYAPDQMDSIEYYVNNHQKNLPTYMPKSTIKATLKRKRRRTIFTTKQIVALEEVFKKKPYVHREERIELMNKLNVNERSIKVWFQNRRRLSERKCQDYILDSPTSEDLSETMSDRLTLIESYIKHNSDENGYVILDSEMMNNLVDIIDECLPQDINLLEKTITEPHTNVNKMVYEPISPVSLSENSEDIDLRVETQEKLLGITDYYYL</sequence>
<evidence type="ECO:0000256" key="2">
    <source>
        <dbReference type="ARBA" id="ARBA00023125"/>
    </source>
</evidence>
<keyword evidence="9" id="KW-1185">Reference proteome</keyword>
<keyword evidence="2 5" id="KW-0238">DNA-binding</keyword>
<dbReference type="Gene3D" id="1.10.10.60">
    <property type="entry name" value="Homeodomain-like"/>
    <property type="match status" value="1"/>
</dbReference>
<evidence type="ECO:0000256" key="1">
    <source>
        <dbReference type="ARBA" id="ARBA00004123"/>
    </source>
</evidence>
<evidence type="ECO:0000313" key="9">
    <source>
        <dbReference type="Proteomes" id="UP000838878"/>
    </source>
</evidence>
<dbReference type="SUPFAM" id="SSF46689">
    <property type="entry name" value="Homeodomain-like"/>
    <property type="match status" value="1"/>
</dbReference>
<dbReference type="PROSITE" id="PS50071">
    <property type="entry name" value="HOMEOBOX_2"/>
    <property type="match status" value="1"/>
</dbReference>
<protein>
    <recommendedName>
        <fullName evidence="7">Homeobox domain-containing protein</fullName>
    </recommendedName>
</protein>
<dbReference type="InterPro" id="IPR001356">
    <property type="entry name" value="HD"/>
</dbReference>
<dbReference type="CDD" id="cd00086">
    <property type="entry name" value="homeodomain"/>
    <property type="match status" value="1"/>
</dbReference>
<reference evidence="8" key="1">
    <citation type="submission" date="2021-12" db="EMBL/GenBank/DDBJ databases">
        <authorList>
            <person name="Martin H S."/>
        </authorList>
    </citation>
    <scope>NUCLEOTIDE SEQUENCE</scope>
</reference>
<feature type="DNA-binding region" description="Homeobox" evidence="5">
    <location>
        <begin position="123"/>
        <end position="182"/>
    </location>
</feature>
<name>A0A8J9UPH8_9NEOP</name>
<feature type="non-terminal residue" evidence="8">
    <location>
        <position position="295"/>
    </location>
</feature>
<dbReference type="GO" id="GO:0000981">
    <property type="term" value="F:DNA-binding transcription factor activity, RNA polymerase II-specific"/>
    <property type="evidence" value="ECO:0007669"/>
    <property type="project" value="TreeGrafter"/>
</dbReference>
<dbReference type="PANTHER" id="PTHR24339">
    <property type="entry name" value="HOMEOBOX PROTEIN EMX-RELATED"/>
    <property type="match status" value="1"/>
</dbReference>
<keyword evidence="4 5" id="KW-0539">Nucleus</keyword>
<dbReference type="InterPro" id="IPR050877">
    <property type="entry name" value="EMX-VAX-Noto_Homeobox_TFs"/>
</dbReference>
<dbReference type="OrthoDB" id="6159439at2759"/>
<proteinExistence type="predicted"/>
<dbReference type="GO" id="GO:0000978">
    <property type="term" value="F:RNA polymerase II cis-regulatory region sequence-specific DNA binding"/>
    <property type="evidence" value="ECO:0007669"/>
    <property type="project" value="TreeGrafter"/>
</dbReference>
<gene>
    <name evidence="8" type="ORF">BINO364_LOCUS9590</name>
</gene>
<evidence type="ECO:0000256" key="6">
    <source>
        <dbReference type="RuleBase" id="RU000682"/>
    </source>
</evidence>
<dbReference type="GO" id="GO:0005634">
    <property type="term" value="C:nucleus"/>
    <property type="evidence" value="ECO:0007669"/>
    <property type="project" value="UniProtKB-SubCell"/>
</dbReference>
<evidence type="ECO:0000256" key="3">
    <source>
        <dbReference type="ARBA" id="ARBA00023155"/>
    </source>
</evidence>
<feature type="domain" description="Homeobox" evidence="7">
    <location>
        <begin position="121"/>
        <end position="181"/>
    </location>
</feature>
<evidence type="ECO:0000256" key="5">
    <source>
        <dbReference type="PROSITE-ProRule" id="PRU00108"/>
    </source>
</evidence>
<dbReference type="EMBL" id="OV170224">
    <property type="protein sequence ID" value="CAH0723813.1"/>
    <property type="molecule type" value="Genomic_DNA"/>
</dbReference>